<comment type="caution">
    <text evidence="1">The sequence shown here is derived from an EMBL/GenBank/DDBJ whole genome shotgun (WGS) entry which is preliminary data.</text>
</comment>
<dbReference type="EMBL" id="JAMKPW020000011">
    <property type="protein sequence ID" value="KAK8213618.1"/>
    <property type="molecule type" value="Genomic_DNA"/>
</dbReference>
<gene>
    <name evidence="1" type="ORF">M8818_002922</name>
</gene>
<evidence type="ECO:0000313" key="1">
    <source>
        <dbReference type="EMBL" id="KAK8213618.1"/>
    </source>
</evidence>
<sequence>MSQSKFERYKRLLGGEENLPKQVFKPAHTESQLAAAAPDSSLSTYSPLDERTFDTFFGTPYVNRNLEIVDNSDDSIESNSDPDFDSLPAEQPETRSSPAPKRLTESHTTKTQSNTTRPASSQQAPLATRSNMEHSPEPFKLDDRYGEVAPLGIRFAPIVAVSKFPYKFIAKNISEAVANKFFNGGKFWERSWDLHTIRIPADAEESGLICDFPTHPDLRPRWLGQSTTRAQYDFLATNATMFKMKQSSFDSPDDRSVEAYKALVEAANEAAKQKSKAVRIKKKEINFEKQQDMARQLKRAQRYLGLRPWGSSRGMSGADNADGIPESPLPALNASSTPPYPFDLDSVIIAVDVESFERNNKLITEIGVATLDTRDLLHLAPGANGSNWFSKIRARHIRVKEYMHLVNKDLVQGCPDRFEFGKSEIVSKQDAPKVVAACFKPPFSGPIGRPTQAESAEKRNILFLGHDSKHDIGYLIELGYNPLNLSNLVEILDTALMFRSYSRESNGRSLGHILYEMDIAGWNLHNAGNDAVYTLQAMLAMCVRDAERRGEKAGERAVERESKIAEKIERAKQTAEERAREDAMGWSQDEDEDGGVAVKMQSMRL</sequence>
<evidence type="ECO:0000313" key="2">
    <source>
        <dbReference type="Proteomes" id="UP001320706"/>
    </source>
</evidence>
<dbReference type="Proteomes" id="UP001320706">
    <property type="component" value="Unassembled WGS sequence"/>
</dbReference>
<keyword evidence="2" id="KW-1185">Reference proteome</keyword>
<organism evidence="1 2">
    <name type="scientific">Zalaria obscura</name>
    <dbReference type="NCBI Taxonomy" id="2024903"/>
    <lineage>
        <taxon>Eukaryota</taxon>
        <taxon>Fungi</taxon>
        <taxon>Dikarya</taxon>
        <taxon>Ascomycota</taxon>
        <taxon>Pezizomycotina</taxon>
        <taxon>Dothideomycetes</taxon>
        <taxon>Dothideomycetidae</taxon>
        <taxon>Dothideales</taxon>
        <taxon>Zalariaceae</taxon>
        <taxon>Zalaria</taxon>
    </lineage>
</organism>
<reference evidence="1" key="1">
    <citation type="submission" date="2024-02" db="EMBL/GenBank/DDBJ databases">
        <title>Metagenome Assembled Genome of Zalaria obscura JY119.</title>
        <authorList>
            <person name="Vighnesh L."/>
            <person name="Jagadeeshwari U."/>
            <person name="Venkata Ramana C."/>
            <person name="Sasikala C."/>
        </authorList>
    </citation>
    <scope>NUCLEOTIDE SEQUENCE</scope>
    <source>
        <strain evidence="1">JY119</strain>
    </source>
</reference>
<protein>
    <submittedName>
        <fullName evidence="1">Uncharacterized protein</fullName>
    </submittedName>
</protein>
<proteinExistence type="predicted"/>
<accession>A0ACC3SH95</accession>
<name>A0ACC3SH95_9PEZI</name>